<comment type="caution">
    <text evidence="8">The sequence shown here is derived from an EMBL/GenBank/DDBJ whole genome shotgun (WGS) entry which is preliminary data.</text>
</comment>
<comment type="similarity">
    <text evidence="5">Belongs to the SAT4 family.</text>
</comment>
<feature type="transmembrane region" description="Helical" evidence="6">
    <location>
        <begin position="16"/>
        <end position="39"/>
    </location>
</feature>
<feature type="transmembrane region" description="Helical" evidence="6">
    <location>
        <begin position="92"/>
        <end position="117"/>
    </location>
</feature>
<proteinExistence type="inferred from homology"/>
<evidence type="ECO:0000256" key="2">
    <source>
        <dbReference type="ARBA" id="ARBA00022692"/>
    </source>
</evidence>
<evidence type="ECO:0000256" key="5">
    <source>
        <dbReference type="ARBA" id="ARBA00038359"/>
    </source>
</evidence>
<comment type="subcellular location">
    <subcellularLocation>
        <location evidence="1">Membrane</location>
        <topology evidence="1">Multi-pass membrane protein</topology>
    </subcellularLocation>
</comment>
<evidence type="ECO:0000313" key="9">
    <source>
        <dbReference type="Proteomes" id="UP000700596"/>
    </source>
</evidence>
<dbReference type="PANTHER" id="PTHR33048:SF158">
    <property type="entry name" value="MEMBRANE PROTEIN PTH11-LIKE, PUTATIVE-RELATED"/>
    <property type="match status" value="1"/>
</dbReference>
<keyword evidence="4 6" id="KW-0472">Membrane</keyword>
<gene>
    <name evidence="8" type="ORF">B0J11DRAFT_593502</name>
</gene>
<feature type="transmembrane region" description="Helical" evidence="6">
    <location>
        <begin position="129"/>
        <end position="153"/>
    </location>
</feature>
<evidence type="ECO:0000256" key="1">
    <source>
        <dbReference type="ARBA" id="ARBA00004141"/>
    </source>
</evidence>
<dbReference type="Pfam" id="PF20684">
    <property type="entry name" value="Fung_rhodopsin"/>
    <property type="match status" value="1"/>
</dbReference>
<name>A0A9P9IDH0_9PLEO</name>
<feature type="transmembrane region" description="Helical" evidence="6">
    <location>
        <begin position="51"/>
        <end position="72"/>
    </location>
</feature>
<protein>
    <recommendedName>
        <fullName evidence="7">Rhodopsin domain-containing protein</fullName>
    </recommendedName>
</protein>
<evidence type="ECO:0000256" key="4">
    <source>
        <dbReference type="ARBA" id="ARBA00023136"/>
    </source>
</evidence>
<sequence length="277" mass="30711">MPPSEDMNARDTYEKIRFVSLVFTGPAVYIGKLAGLALYHRIFGIYQGVRWQIYGIAFIGLVLPIMSLWYAAACHPPRDKGWTSFNPKCQGVFVFGITVGAATLLVDVLIAILPWPIIIRLKLPLKKRIGVGVVLLVGTVALVADAVVMYYRVALLQNRDRYSSGYKILLCSFVDVAISVICSSMPAAAQCFRLTLGQTVCFLNFRSIVSRNLWGRQGEDVTDQHYNSRKASVPPKRRGPYSLDMSITALSTAHLRVSEDVELSSNQSVRSQHPTKA</sequence>
<keyword evidence="3 6" id="KW-1133">Transmembrane helix</keyword>
<evidence type="ECO:0000313" key="8">
    <source>
        <dbReference type="EMBL" id="KAH7115877.1"/>
    </source>
</evidence>
<keyword evidence="9" id="KW-1185">Reference proteome</keyword>
<accession>A0A9P9IDH0</accession>
<dbReference type="AlphaFoldDB" id="A0A9P9IDH0"/>
<dbReference type="PANTHER" id="PTHR33048">
    <property type="entry name" value="PTH11-LIKE INTEGRAL MEMBRANE PROTEIN (AFU_ORTHOLOGUE AFUA_5G11245)"/>
    <property type="match status" value="1"/>
</dbReference>
<keyword evidence="2 6" id="KW-0812">Transmembrane</keyword>
<feature type="domain" description="Rhodopsin" evidence="7">
    <location>
        <begin position="16"/>
        <end position="193"/>
    </location>
</feature>
<dbReference type="InterPro" id="IPR049326">
    <property type="entry name" value="Rhodopsin_dom_fungi"/>
</dbReference>
<dbReference type="Proteomes" id="UP000700596">
    <property type="component" value="Unassembled WGS sequence"/>
</dbReference>
<dbReference type="OrthoDB" id="444631at2759"/>
<evidence type="ECO:0000256" key="3">
    <source>
        <dbReference type="ARBA" id="ARBA00022989"/>
    </source>
</evidence>
<reference evidence="8" key="1">
    <citation type="journal article" date="2021" name="Nat. Commun.">
        <title>Genetic determinants of endophytism in the Arabidopsis root mycobiome.</title>
        <authorList>
            <person name="Mesny F."/>
            <person name="Miyauchi S."/>
            <person name="Thiergart T."/>
            <person name="Pickel B."/>
            <person name="Atanasova L."/>
            <person name="Karlsson M."/>
            <person name="Huettel B."/>
            <person name="Barry K.W."/>
            <person name="Haridas S."/>
            <person name="Chen C."/>
            <person name="Bauer D."/>
            <person name="Andreopoulos W."/>
            <person name="Pangilinan J."/>
            <person name="LaButti K."/>
            <person name="Riley R."/>
            <person name="Lipzen A."/>
            <person name="Clum A."/>
            <person name="Drula E."/>
            <person name="Henrissat B."/>
            <person name="Kohler A."/>
            <person name="Grigoriev I.V."/>
            <person name="Martin F.M."/>
            <person name="Hacquard S."/>
        </authorList>
    </citation>
    <scope>NUCLEOTIDE SEQUENCE</scope>
    <source>
        <strain evidence="8">MPI-CAGE-CH-0243</strain>
    </source>
</reference>
<evidence type="ECO:0000256" key="6">
    <source>
        <dbReference type="SAM" id="Phobius"/>
    </source>
</evidence>
<dbReference type="EMBL" id="JAGMWT010000015">
    <property type="protein sequence ID" value="KAH7115877.1"/>
    <property type="molecule type" value="Genomic_DNA"/>
</dbReference>
<organism evidence="8 9">
    <name type="scientific">Dendryphion nanum</name>
    <dbReference type="NCBI Taxonomy" id="256645"/>
    <lineage>
        <taxon>Eukaryota</taxon>
        <taxon>Fungi</taxon>
        <taxon>Dikarya</taxon>
        <taxon>Ascomycota</taxon>
        <taxon>Pezizomycotina</taxon>
        <taxon>Dothideomycetes</taxon>
        <taxon>Pleosporomycetidae</taxon>
        <taxon>Pleosporales</taxon>
        <taxon>Torulaceae</taxon>
        <taxon>Dendryphion</taxon>
    </lineage>
</organism>
<dbReference type="InterPro" id="IPR052337">
    <property type="entry name" value="SAT4-like"/>
</dbReference>
<dbReference type="GO" id="GO:0016020">
    <property type="term" value="C:membrane"/>
    <property type="evidence" value="ECO:0007669"/>
    <property type="project" value="UniProtKB-SubCell"/>
</dbReference>
<evidence type="ECO:0000259" key="7">
    <source>
        <dbReference type="Pfam" id="PF20684"/>
    </source>
</evidence>